<keyword evidence="3" id="KW-1185">Reference proteome</keyword>
<dbReference type="Proteomes" id="UP001597273">
    <property type="component" value="Unassembled WGS sequence"/>
</dbReference>
<accession>A0ABW4QI33</accession>
<reference evidence="3" key="1">
    <citation type="journal article" date="2019" name="Int. J. Syst. Evol. Microbiol.">
        <title>The Global Catalogue of Microorganisms (GCM) 10K type strain sequencing project: providing services to taxonomists for standard genome sequencing and annotation.</title>
        <authorList>
            <consortium name="The Broad Institute Genomics Platform"/>
            <consortium name="The Broad Institute Genome Sequencing Center for Infectious Disease"/>
            <person name="Wu L."/>
            <person name="Ma J."/>
        </authorList>
    </citation>
    <scope>NUCLEOTIDE SEQUENCE [LARGE SCALE GENOMIC DNA]</scope>
    <source>
        <strain evidence="3">CGMCC 1.15475</strain>
    </source>
</reference>
<dbReference type="InterPro" id="IPR007438">
    <property type="entry name" value="DUF488"/>
</dbReference>
<evidence type="ECO:0000313" key="2">
    <source>
        <dbReference type="EMBL" id="MFD1862953.1"/>
    </source>
</evidence>
<name>A0ABW4QI33_9BACL</name>
<dbReference type="PANTHER" id="PTHR39337:SF1">
    <property type="entry name" value="BLR5642 PROTEIN"/>
    <property type="match status" value="1"/>
</dbReference>
<dbReference type="PANTHER" id="PTHR39337">
    <property type="entry name" value="BLR5642 PROTEIN"/>
    <property type="match status" value="1"/>
</dbReference>
<feature type="region of interest" description="Disordered" evidence="1">
    <location>
        <begin position="173"/>
        <end position="193"/>
    </location>
</feature>
<comment type="caution">
    <text evidence="2">The sequence shown here is derived from an EMBL/GenBank/DDBJ whole genome shotgun (WGS) entry which is preliminary data.</text>
</comment>
<gene>
    <name evidence="2" type="ORF">ACFSDB_08410</name>
</gene>
<evidence type="ECO:0000256" key="1">
    <source>
        <dbReference type="SAM" id="MobiDB-lite"/>
    </source>
</evidence>
<dbReference type="EMBL" id="JBHUFW010000005">
    <property type="protein sequence ID" value="MFD1862953.1"/>
    <property type="molecule type" value="Genomic_DNA"/>
</dbReference>
<feature type="compositionally biased region" description="Acidic residues" evidence="1">
    <location>
        <begin position="183"/>
        <end position="193"/>
    </location>
</feature>
<proteinExistence type="predicted"/>
<evidence type="ECO:0000313" key="3">
    <source>
        <dbReference type="Proteomes" id="UP001597273"/>
    </source>
</evidence>
<dbReference type="Pfam" id="PF04343">
    <property type="entry name" value="DUF488"/>
    <property type="match status" value="1"/>
</dbReference>
<dbReference type="RefSeq" id="WP_204891859.1">
    <property type="nucleotide sequence ID" value="NZ_JBHUFW010000005.1"/>
</dbReference>
<protein>
    <submittedName>
        <fullName evidence="2">DUF488 family protein</fullName>
    </submittedName>
</protein>
<organism evidence="2 3">
    <name type="scientific">Planococcus chinensis</name>
    <dbReference type="NCBI Taxonomy" id="272917"/>
    <lineage>
        <taxon>Bacteria</taxon>
        <taxon>Bacillati</taxon>
        <taxon>Bacillota</taxon>
        <taxon>Bacilli</taxon>
        <taxon>Bacillales</taxon>
        <taxon>Caryophanaceae</taxon>
        <taxon>Planococcus</taxon>
    </lineage>
</organism>
<sequence>MIVYTIGHSSHSKEFFETMLKETGIELLADVRAFPGSRKWPQFSKDIFPKWLEAEGITYEHFPKLGGRRRKSKDVEPELNDGWRNQSFHNYADYTLTEEFKEGIEELLDRAAKQKVAYCCSERHPARCHRLLISNWLVANGHQVKHIIDGKGGAVELVDHELAIWGAPAEKKKDGTIVYPPNEEPDQEEEAKG</sequence>